<dbReference type="InterPro" id="IPR002410">
    <property type="entry name" value="Peptidase_S33"/>
</dbReference>
<feature type="domain" description="AB hydrolase-1" evidence="11">
    <location>
        <begin position="42"/>
        <end position="317"/>
    </location>
</feature>
<dbReference type="Gene3D" id="3.40.50.1820">
    <property type="entry name" value="alpha/beta hydrolase"/>
    <property type="match status" value="1"/>
</dbReference>
<evidence type="ECO:0000256" key="7">
    <source>
        <dbReference type="ARBA" id="ARBA00022801"/>
    </source>
</evidence>
<evidence type="ECO:0000313" key="13">
    <source>
        <dbReference type="Proteomes" id="UP000775872"/>
    </source>
</evidence>
<evidence type="ECO:0000256" key="5">
    <source>
        <dbReference type="ARBA" id="ARBA00022490"/>
    </source>
</evidence>
<dbReference type="Pfam" id="PF00561">
    <property type="entry name" value="Abhydrolase_1"/>
    <property type="match status" value="1"/>
</dbReference>
<evidence type="ECO:0000256" key="4">
    <source>
        <dbReference type="ARBA" id="ARBA00022438"/>
    </source>
</evidence>
<keyword evidence="5 8" id="KW-0963">Cytoplasm</keyword>
<dbReference type="PANTHER" id="PTHR43722:SF1">
    <property type="entry name" value="PROLINE IMINOPEPTIDASE"/>
    <property type="match status" value="1"/>
</dbReference>
<dbReference type="SUPFAM" id="SSF53474">
    <property type="entry name" value="alpha/beta-Hydrolases"/>
    <property type="match status" value="1"/>
</dbReference>
<gene>
    <name evidence="12" type="ORF">CSOL1703_00007434</name>
</gene>
<reference evidence="12 13" key="2">
    <citation type="submission" date="2021-10" db="EMBL/GenBank/DDBJ databases">
        <authorList>
            <person name="Piombo E."/>
        </authorList>
    </citation>
    <scope>NUCLEOTIDE SEQUENCE [LARGE SCALE GENOMIC DNA]</scope>
</reference>
<evidence type="ECO:0000256" key="1">
    <source>
        <dbReference type="ARBA" id="ARBA00001585"/>
    </source>
</evidence>
<keyword evidence="6 8" id="KW-0645">Protease</keyword>
<evidence type="ECO:0000259" key="11">
    <source>
        <dbReference type="Pfam" id="PF00561"/>
    </source>
</evidence>
<dbReference type="Proteomes" id="UP000775872">
    <property type="component" value="Unassembled WGS sequence"/>
</dbReference>
<protein>
    <recommendedName>
        <fullName evidence="8 10">Proline iminopeptidase</fullName>
        <shortName evidence="8">PIP</shortName>
        <ecNumber evidence="8 10">3.4.11.5</ecNumber>
    </recommendedName>
    <alternativeName>
        <fullName evidence="8">Prolyl aminopeptidase</fullName>
    </alternativeName>
</protein>
<comment type="similarity">
    <text evidence="3 8 10">Belongs to the peptidase S33 family.</text>
</comment>
<accession>A0A9N9ZLI9</accession>
<dbReference type="InterPro" id="IPR029058">
    <property type="entry name" value="AB_hydrolase_fold"/>
</dbReference>
<dbReference type="EC" id="3.4.11.5" evidence="8 10"/>
<feature type="active site" description="Nucleophile" evidence="9">
    <location>
        <position position="117"/>
    </location>
</feature>
<name>A0A9N9ZLI9_9HYPO</name>
<dbReference type="NCBIfam" id="TIGR01249">
    <property type="entry name" value="pro_imino_pep_1"/>
    <property type="match status" value="1"/>
</dbReference>
<dbReference type="PANTHER" id="PTHR43722">
    <property type="entry name" value="PROLINE IMINOPEPTIDASE"/>
    <property type="match status" value="1"/>
</dbReference>
<dbReference type="GO" id="GO:0005737">
    <property type="term" value="C:cytoplasm"/>
    <property type="evidence" value="ECO:0007669"/>
    <property type="project" value="UniProtKB-SubCell"/>
</dbReference>
<keyword evidence="13" id="KW-1185">Reference proteome</keyword>
<dbReference type="InterPro" id="IPR000073">
    <property type="entry name" value="AB_hydrolase_1"/>
</dbReference>
<evidence type="ECO:0000256" key="8">
    <source>
        <dbReference type="PIRNR" id="PIRNR006431"/>
    </source>
</evidence>
<keyword evidence="7 8" id="KW-0378">Hydrolase</keyword>
<organism evidence="12 13">
    <name type="scientific">Clonostachys solani</name>
    <dbReference type="NCBI Taxonomy" id="160281"/>
    <lineage>
        <taxon>Eukaryota</taxon>
        <taxon>Fungi</taxon>
        <taxon>Dikarya</taxon>
        <taxon>Ascomycota</taxon>
        <taxon>Pezizomycotina</taxon>
        <taxon>Sordariomycetes</taxon>
        <taxon>Hypocreomycetidae</taxon>
        <taxon>Hypocreales</taxon>
        <taxon>Bionectriaceae</taxon>
        <taxon>Clonostachys</taxon>
    </lineage>
</organism>
<evidence type="ECO:0000256" key="3">
    <source>
        <dbReference type="ARBA" id="ARBA00010088"/>
    </source>
</evidence>
<comment type="catalytic activity">
    <reaction evidence="1 8 10">
        <text>Release of N-terminal proline from a peptide.</text>
        <dbReference type="EC" id="3.4.11.5"/>
    </reaction>
</comment>
<proteinExistence type="inferred from homology"/>
<keyword evidence="4 8" id="KW-0031">Aminopeptidase</keyword>
<dbReference type="GO" id="GO:0006508">
    <property type="term" value="P:proteolysis"/>
    <property type="evidence" value="ECO:0007669"/>
    <property type="project" value="UniProtKB-KW"/>
</dbReference>
<dbReference type="PRINTS" id="PR00793">
    <property type="entry name" value="PROAMNOPTASE"/>
</dbReference>
<evidence type="ECO:0000256" key="9">
    <source>
        <dbReference type="PIRSR" id="PIRSR006431-1"/>
    </source>
</evidence>
<evidence type="ECO:0000256" key="10">
    <source>
        <dbReference type="RuleBase" id="RU003421"/>
    </source>
</evidence>
<dbReference type="PIRSF" id="PIRSF006431">
    <property type="entry name" value="Pept_S33"/>
    <property type="match status" value="1"/>
</dbReference>
<evidence type="ECO:0000313" key="12">
    <source>
        <dbReference type="EMBL" id="CAH0057646.1"/>
    </source>
</evidence>
<comment type="caution">
    <text evidence="12">The sequence shown here is derived from an EMBL/GenBank/DDBJ whole genome shotgun (WGS) entry which is preliminary data.</text>
</comment>
<comment type="subcellular location">
    <subcellularLocation>
        <location evidence="2 8">Cytoplasm</location>
    </subcellularLocation>
</comment>
<evidence type="ECO:0000256" key="2">
    <source>
        <dbReference type="ARBA" id="ARBA00004496"/>
    </source>
</evidence>
<feature type="active site" description="Proton donor" evidence="9">
    <location>
        <position position="314"/>
    </location>
</feature>
<feature type="active site" evidence="9">
    <location>
        <position position="286"/>
    </location>
</feature>
<dbReference type="AlphaFoldDB" id="A0A9N9ZLI9"/>
<evidence type="ECO:0000256" key="6">
    <source>
        <dbReference type="ARBA" id="ARBA00022670"/>
    </source>
</evidence>
<sequence>MASSNTKVAGYSHSDAFNSGFLPVGSIHKVWYAEHGLPTGRPVLFLHGGPGGGTSLANTAFFDPKVYRVVLMDQRGGGKSTPAAEIRENTTQHLVDDIERLREHLGITQWAMVFGGSWGSTLALAYAEAYPQTTLSLVLRGIFAVRESELANAFAPYGASNQLFPEAYDELLGHLKANTTKSAESLSEPRTLLTEYYRLLCDEDPAVHNAASRVWNKYEITASTLLLSDELVSQLDNNETWNLQHARIECHYFLHGAWLEDGELLKPSNLERIKDIPCHIVQGRYDVVCPARTAQDLHLGLPQSKLHIIPDAGHSANVSFSFPQSRSKRYANNSTGSWNESKAD</sequence>
<reference evidence="13" key="1">
    <citation type="submission" date="2019-06" db="EMBL/GenBank/DDBJ databases">
        <authorList>
            <person name="Broberg M."/>
        </authorList>
    </citation>
    <scope>NUCLEOTIDE SEQUENCE [LARGE SCALE GENOMIC DNA]</scope>
</reference>
<dbReference type="EMBL" id="CABFOC020000074">
    <property type="protein sequence ID" value="CAH0057646.1"/>
    <property type="molecule type" value="Genomic_DNA"/>
</dbReference>
<dbReference type="InterPro" id="IPR005944">
    <property type="entry name" value="Pro_iminopeptidase"/>
</dbReference>
<dbReference type="OrthoDB" id="10249433at2759"/>
<dbReference type="GO" id="GO:0004177">
    <property type="term" value="F:aminopeptidase activity"/>
    <property type="evidence" value="ECO:0007669"/>
    <property type="project" value="UniProtKB-UniRule"/>
</dbReference>